<sequence length="60" mass="6882">MGASANWLSWEASFPKCESKVPDPELFYHHGSRLHVMSKKKLLIALITLVVIAYILKEKR</sequence>
<keyword evidence="1" id="KW-0472">Membrane</keyword>
<evidence type="ECO:0000313" key="2">
    <source>
        <dbReference type="EMBL" id="ACV10709.1"/>
    </source>
</evidence>
<proteinExistence type="predicted"/>
<evidence type="ECO:0000313" key="3">
    <source>
        <dbReference type="Proteomes" id="UP000002071"/>
    </source>
</evidence>
<organism evidence="2 3">
    <name type="scientific">Halorhabdus utahensis (strain DSM 12940 / JCM 11049 / AX-2)</name>
    <dbReference type="NCBI Taxonomy" id="519442"/>
    <lineage>
        <taxon>Archaea</taxon>
        <taxon>Methanobacteriati</taxon>
        <taxon>Methanobacteriota</taxon>
        <taxon>Stenosarchaea group</taxon>
        <taxon>Halobacteria</taxon>
        <taxon>Halobacteriales</taxon>
        <taxon>Haloarculaceae</taxon>
        <taxon>Halorhabdus</taxon>
    </lineage>
</organism>
<keyword evidence="1" id="KW-1133">Transmembrane helix</keyword>
<name>C7NSP8_HALUD</name>
<keyword evidence="1" id="KW-0812">Transmembrane</keyword>
<dbReference type="KEGG" id="hut:Huta_0522"/>
<reference evidence="2 3" key="1">
    <citation type="journal article" date="2009" name="Stand. Genomic Sci.">
        <title>Complete genome sequence of Halorhabdus utahensis type strain (AX-2).</title>
        <authorList>
            <person name="Anderson I."/>
            <person name="Tindall B.J."/>
            <person name="Pomrenke H."/>
            <person name="Goker M."/>
            <person name="Lapidus A."/>
            <person name="Nolan M."/>
            <person name="Copeland A."/>
            <person name="Glavina Del Rio T."/>
            <person name="Chen F."/>
            <person name="Tice H."/>
            <person name="Cheng J.F."/>
            <person name="Lucas S."/>
            <person name="Chertkov O."/>
            <person name="Bruce D."/>
            <person name="Brettin T."/>
            <person name="Detter J.C."/>
            <person name="Han C."/>
            <person name="Goodwin L."/>
            <person name="Land M."/>
            <person name="Hauser L."/>
            <person name="Chang Y.J."/>
            <person name="Jeffries C.D."/>
            <person name="Pitluck S."/>
            <person name="Pati A."/>
            <person name="Mavromatis K."/>
            <person name="Ivanova N."/>
            <person name="Ovchinnikova G."/>
            <person name="Chen A."/>
            <person name="Palaniappan K."/>
            <person name="Chain P."/>
            <person name="Rohde M."/>
            <person name="Bristow J."/>
            <person name="Eisen J.A."/>
            <person name="Markowitz V."/>
            <person name="Hugenholtz P."/>
            <person name="Kyrpides N.C."/>
            <person name="Klenk H.P."/>
        </authorList>
    </citation>
    <scope>NUCLEOTIDE SEQUENCE [LARGE SCALE GENOMIC DNA]</scope>
    <source>
        <strain evidence="3">DSM 12940 / JCM 11049 / AX-2</strain>
    </source>
</reference>
<dbReference type="STRING" id="519442.Huta_0522"/>
<feature type="transmembrane region" description="Helical" evidence="1">
    <location>
        <begin position="42"/>
        <end position="57"/>
    </location>
</feature>
<dbReference type="AlphaFoldDB" id="C7NSP8"/>
<gene>
    <name evidence="2" type="ordered locus">Huta_0522</name>
</gene>
<keyword evidence="3" id="KW-1185">Reference proteome</keyword>
<dbReference type="EMBL" id="CP001687">
    <property type="protein sequence ID" value="ACV10709.1"/>
    <property type="molecule type" value="Genomic_DNA"/>
</dbReference>
<protein>
    <submittedName>
        <fullName evidence="2">Uncharacterized protein</fullName>
    </submittedName>
</protein>
<dbReference type="HOGENOM" id="CLU_2930149_0_0_2"/>
<evidence type="ECO:0000256" key="1">
    <source>
        <dbReference type="SAM" id="Phobius"/>
    </source>
</evidence>
<accession>C7NSP8</accession>
<dbReference type="Proteomes" id="UP000002071">
    <property type="component" value="Chromosome"/>
</dbReference>